<protein>
    <submittedName>
        <fullName evidence="1">Uncharacterized protein</fullName>
    </submittedName>
</protein>
<reference evidence="1" key="1">
    <citation type="submission" date="2022-04" db="EMBL/GenBank/DDBJ databases">
        <title>Jade perch genome.</title>
        <authorList>
            <person name="Chao B."/>
        </authorList>
    </citation>
    <scope>NUCLEOTIDE SEQUENCE</scope>
    <source>
        <strain evidence="1">CB-2022</strain>
    </source>
</reference>
<accession>A0ACB8X5K9</accession>
<gene>
    <name evidence="1" type="ORF">L3Q82_021823</name>
</gene>
<sequence>MSSGRPQQTAGGASSVPGTSNSSGNSPAGGGGSSAVTSNGNGGGNVVPSRTPAAGDGGLSVPTLAAVPSSRGGLASLSKPPGSSGSRKKSLHQTPLYNGLLNSYEDKSNDFVCPICFEMIEEAHMTKCGHSFCFRCIRQSLEDSNRCPKCNYIVDNVDQLYPNFLEECVVCNRCVSNPQNGSRWQVFQEVLSPDQENLDLANVNLMLELLVQKKKQLEAQLEQLQKELNFLEEDIKRVEEMSGLYSPIMEAECTVPNVEAPSPAPSSIIDPPDYSQPPGFGGTTQGKRQTWYNSTLASRRKRLTAHFEDLEQCYFSNKMSRITEEGRNLNQLDDFMECLSKFTRYNSVRPLATLSYASDLYNGSSIVSSIEFDRDCDYFAIAGVTKKIKVFEYGTVIQDAVDIHYPVNEMTCNSKISCISWSSYHKNLLASSDYEGTVILWDGFTGQRSKVYQEHEKRCWSVDFNLMDPKLLASGSDDAKVKLWSTNLDNSVASIEAKANVCCVKFSPTSRYHLAFGCADHCVHYYDLRNTKQPIMVFKGHRKAVSYAKFVNGEEIVSASTDSQLKLWNVNKTHCLRSFKGHINEKNFVGLASNGDYVACGSENNSLYLYYKGLSKTLLTFKFDTVKSVLDKDKKEDDTNEFVSAVCWRALPDGESNVLIAANSQGTIKVCVLNFYTYIKQVNQRPTAPAACFRGYKELNQLFPSQRNARSQLRLLTPFDPKAETFLVKMGVPKFYRWISERYPCLSEVVKEHQIPEFDNLYLDMNGIIHQCSHPNDEDVHFRISEEKIFADIFHYLEVLFRIIKPRKVFFMAVDGVAPRAKMNQQRGRRFRSAKEAEDKIKKALDKGEVLPTEARFDSNCITPGTDFMARLQEQLKYFVHNKLSTDKLWQNVKVYLSGHETPGEGEHKIMEFIRSENAKPGHDPNTRHCLYGLDADLIMLGLTSHEPNFSLLREEVRFGGKKSQKRITAPEETTFHLLHLSLMREYIDYEFSELRNCSGCDYDLERIIDDWILMGFLVGNDFIPHLPHLHISHDALPLLYKTYISVLPSLGGYLNENGHLNLRNFEKYLEKLAEFDREHFSEVFVDLKWYESKLGNKYLNEAAGLAAEEEAASKDTNKNEDSALCLAGLTSSDRVSGEGKGAVGDDEEEEDDMFETEFRQYKRTYYMTKIGVDVVSDEFLATQAKCYVEGIQWILHYYYHGVQSWSWYYPYHYAPFLSDIRNISGLQLTFDLGKPFMPFQQLLAVLPAASMELLPECYRHLMTSENSPIIEYYPLDFKTDLNGKQQEWEAVVLIPFIDERCLLAAMEPCNHKLTKQEKARNCHTECAVYSYNHEVDFTYTSSLPQLFPDIVHCHVRKANIPMDAWQVPLDHVSRPLDRSALYFCGFPTLQHIKHKFYKKKSGVVVFQQSSRGENTILEILSSKEEAVVCDGVAAQVLGKSVFVNWPHLEEARVIAVSDGDVKFCLEEPPGVQRVYDRPTTPPPTKVICLSDKEQKDWVKDVQGITEHFMKRKGIVVNETAVVLYGQLLTGRKYVPKANGVVELEKQWAKQVLPFAYQTVVKDIKAFYSSLTCFKSLDELFPPATTVFMVGNPYYGAMGEVQDSSDVIKDGRVRVVFNVPHEPQLDTLIQNQHKYCVKYSPGYILASRLGITSYLVSRFSGSIFIGRGSKKNPCGEQKANVGLNLKFNKKNEEVPGYTKRTEKEWLYSPAVEELLAEYLDRFSEVFNTVSRNSHDDVFYEDDIWPGLDQNGAEKVAEITSWLKGHPVSSVSRTSCDLQVLDSAIVEKIEEAVEKAKVKKSTKKVRVTVKPHLLFRVRPVTKGSPAGVQHVLGTGLTYCRQCEPSSCSGRTETEQPLAKAPGPHTHGGALPTEYHEGHGRMPSPDPQSTCGLVGQTPINPQAPCMEGIELVQCSTTRDENRIVPPESEGRLSAEFSSPVPWQACQPRQPHNIQRLEVLRADLIHPRRLATEELANYLSDFGLGDGRVHLRVPSLCFLTGRQVGGIEEILEGLGRRGPLPRLLPPKPHCTGPSWTFLRVVSLLEGGPTSPFRAEPGRVPWAKTRPPGARLAHEPQPQAWLQGGAPPLEQQQGVVPDPDAEYRLFDRVVNVRESFTVPLGRRGTIIGIKGAEREAEVLYEVLFDEEFAGGLNIRCSSPRGYRLPPCALINLSHGARVDQTSHKLTAIVKPQPVAAANFNSQRQLAGLNHSPRSPFIPTQHNNKHSVVKAASQGNRNSPSKGLNQKQQAKTKEEYSNVWQSLQNSGPPHKPPAHWHTNDGQSQQGGNQLSNKAAPDGSIRLLKKNEDANSLFPSQNTANKATTEFEDLIASLKISKGSQQTPPPPAPPQAPTSQSDGPLSPQSFAMKGTLVLKEMLKIDSAGTVSPSSQETANSGAPGGQQQNRRRSSKKLGYIIDDCLFTATRFINHRRRDSKEHPSLYNFNHVFSFLIFPYSLPPAANMNANHSETLVSPALAPTANLSNTMLTSKVSELACVCVGLGMPPPEFSYISNRQGLIVCQVKLSNGLMVHGPQCQSENDAKEKAAFFALQRLNSVGSGFPLPPALYPGMGQIRPPPIGAMPPVFNQQGGLLLPPQGYGPAPLWGMPLPPHHHQNQQFYGAAGTFPGAARPQPATTLPIGSHNQFIPLQVTKKRVSANKKNQDTREFYSAAQTVARNQSQKGQNQPAGQSQAQSGKADQAHQHAPNSNPSSSSAGQADALSATTAAPHTPPRQNVPATGHTPGSASKRKHRKLAVNFEAAKVSE</sequence>
<dbReference type="Proteomes" id="UP000831701">
    <property type="component" value="Chromosome 3"/>
</dbReference>
<evidence type="ECO:0000313" key="1">
    <source>
        <dbReference type="EMBL" id="KAI3375332.1"/>
    </source>
</evidence>
<dbReference type="EMBL" id="CM041533">
    <property type="protein sequence ID" value="KAI3375332.1"/>
    <property type="molecule type" value="Genomic_DNA"/>
</dbReference>
<comment type="caution">
    <text evidence="1">The sequence shown here is derived from an EMBL/GenBank/DDBJ whole genome shotgun (WGS) entry which is preliminary data.</text>
</comment>
<organism evidence="1 2">
    <name type="scientific">Scortum barcoo</name>
    <name type="common">barcoo grunter</name>
    <dbReference type="NCBI Taxonomy" id="214431"/>
    <lineage>
        <taxon>Eukaryota</taxon>
        <taxon>Metazoa</taxon>
        <taxon>Chordata</taxon>
        <taxon>Craniata</taxon>
        <taxon>Vertebrata</taxon>
        <taxon>Euteleostomi</taxon>
        <taxon>Actinopterygii</taxon>
        <taxon>Neopterygii</taxon>
        <taxon>Teleostei</taxon>
        <taxon>Neoteleostei</taxon>
        <taxon>Acanthomorphata</taxon>
        <taxon>Eupercaria</taxon>
        <taxon>Centrarchiformes</taxon>
        <taxon>Terapontoidei</taxon>
        <taxon>Terapontidae</taxon>
        <taxon>Scortum</taxon>
    </lineage>
</organism>
<evidence type="ECO:0000313" key="2">
    <source>
        <dbReference type="Proteomes" id="UP000831701"/>
    </source>
</evidence>
<proteinExistence type="predicted"/>
<keyword evidence="2" id="KW-1185">Reference proteome</keyword>
<name>A0ACB8X5K9_9TELE</name>